<keyword evidence="4" id="KW-1185">Reference proteome</keyword>
<dbReference type="eggNOG" id="COG5444">
    <property type="taxonomic scope" value="Bacteria"/>
</dbReference>
<accession>A0A099J2G3</accession>
<reference evidence="2 4" key="1">
    <citation type="submission" date="2014-08" db="EMBL/GenBank/DDBJ databases">
        <authorList>
            <person name="Sisinthy S."/>
        </authorList>
    </citation>
    <scope>NUCLEOTIDE SEQUENCE [LARGE SCALE GENOMIC DNA]</scope>
    <source>
        <strain evidence="2 4">RuG17</strain>
    </source>
</reference>
<dbReference type="STRING" id="1001240.GY21_20210"/>
<organism evidence="2 4">
    <name type="scientific">Cryobacterium roopkundense</name>
    <dbReference type="NCBI Taxonomy" id="1001240"/>
    <lineage>
        <taxon>Bacteria</taxon>
        <taxon>Bacillati</taxon>
        <taxon>Actinomycetota</taxon>
        <taxon>Actinomycetes</taxon>
        <taxon>Micrococcales</taxon>
        <taxon>Microbacteriaceae</taxon>
        <taxon>Cryobacterium</taxon>
    </lineage>
</organism>
<feature type="compositionally biased region" description="Low complexity" evidence="1">
    <location>
        <begin position="543"/>
        <end position="563"/>
    </location>
</feature>
<evidence type="ECO:0000313" key="4">
    <source>
        <dbReference type="Proteomes" id="UP000029864"/>
    </source>
</evidence>
<proteinExistence type="predicted"/>
<gene>
    <name evidence="3" type="ORF">BJ997_003093</name>
    <name evidence="2" type="ORF">GY21_20210</name>
</gene>
<evidence type="ECO:0000313" key="5">
    <source>
        <dbReference type="Proteomes" id="UP000561726"/>
    </source>
</evidence>
<sequence>MAAATATVCQVDSDLIKPEMIPGDDIDPAAIAGSASGFSAAGTAVTEKGAAVVTQWAALSGVYVAPEAPELLDVMTPVSVDSAALGQTLTSVSKIIADFADQVAPLKSRLAAIREDARAFVARVSDGVTVDIWDSDHPAREAGIFSFMVTDFADMGPQTITWREHKPSVQENSDLIHRVNAEAAALDQARADCVNAINALRTDQCVAGVVAYTAADLNAEGVTLPWGAATDGDRSCSESTGDAVVDFGKGFGGAVVGSVEGLGALFSYNAATGNWGDGDMAGQAWSGLGMLGAGLVLAGPISITAGLIPKKNVPEWLHGTQDFINGSQEQLLAGVKGMVASDQWAENPAGALGATTFNIGSFFIPGAGVAAGGAKVASIGGKAGLVVAHVAEVVLPGVNVVSRGAASLTLHAGQGLTVLADAAKLNIAGGASIGRASLAQAMHSLADQIPTVHIEPGFAAVTSDGAVFGAPPRLAIGEPGSGGHALHTIADRVDAPRVDAPVPAAPSHVDVNPTNATPSTVADAPAGGTHTAVPDGAVPDVTAPDGAVPDGAAPDGAVPDSAATDVTGPAPAQTDFHVPGTEKTIDHAIYQETLAASVHNADAAEVMLGKWDGGGPTNYVSRAEEGGYEYFSLGDKWDPIMEAQKLDMADMFTSYNVPFLDDAIAAGKTFHFSHDPIGDTGSLLKEFEYLKDSGYRYDPETMTATPPTIRSGD</sequence>
<reference evidence="3 5" key="2">
    <citation type="submission" date="2020-08" db="EMBL/GenBank/DDBJ databases">
        <title>Sequencing the genomes of 1000 actinobacteria strains.</title>
        <authorList>
            <person name="Klenk H.-P."/>
        </authorList>
    </citation>
    <scope>NUCLEOTIDE SEQUENCE [LARGE SCALE GENOMIC DNA]</scope>
    <source>
        <strain evidence="3 5">DSM 21065</strain>
    </source>
</reference>
<feature type="region of interest" description="Disordered" evidence="1">
    <location>
        <begin position="498"/>
        <end position="578"/>
    </location>
</feature>
<evidence type="ECO:0000313" key="3">
    <source>
        <dbReference type="EMBL" id="MBB5642545.1"/>
    </source>
</evidence>
<evidence type="ECO:0000313" key="2">
    <source>
        <dbReference type="EMBL" id="KGJ71732.1"/>
    </source>
</evidence>
<dbReference type="Proteomes" id="UP000561726">
    <property type="component" value="Unassembled WGS sequence"/>
</dbReference>
<evidence type="ECO:0008006" key="6">
    <source>
        <dbReference type="Google" id="ProtNLM"/>
    </source>
</evidence>
<comment type="caution">
    <text evidence="2">The sequence shown here is derived from an EMBL/GenBank/DDBJ whole genome shotgun (WGS) entry which is preliminary data.</text>
</comment>
<dbReference type="OrthoDB" id="3259283at2"/>
<dbReference type="EMBL" id="JACHBQ010000001">
    <property type="protein sequence ID" value="MBB5642545.1"/>
    <property type="molecule type" value="Genomic_DNA"/>
</dbReference>
<name>A0A099J2G3_9MICO</name>
<protein>
    <recommendedName>
        <fullName evidence="6">Tox-REase-5 domain-containing protein</fullName>
    </recommendedName>
</protein>
<dbReference type="Proteomes" id="UP000029864">
    <property type="component" value="Unassembled WGS sequence"/>
</dbReference>
<dbReference type="AlphaFoldDB" id="A0A099J2G3"/>
<evidence type="ECO:0000256" key="1">
    <source>
        <dbReference type="SAM" id="MobiDB-lite"/>
    </source>
</evidence>
<dbReference type="EMBL" id="JPXF01000142">
    <property type="protein sequence ID" value="KGJ71732.1"/>
    <property type="molecule type" value="Genomic_DNA"/>
</dbReference>
<dbReference type="RefSeq" id="WP_035840427.1">
    <property type="nucleotide sequence ID" value="NZ_JACHBQ010000001.1"/>
</dbReference>